<accession>A0A069NKU0</accession>
<protein>
    <recommendedName>
        <fullName evidence="5">HTH lysR-type domain-containing protein</fullName>
    </recommendedName>
</protein>
<gene>
    <name evidence="6" type="ORF">BG57_29195</name>
</gene>
<evidence type="ECO:0000256" key="4">
    <source>
        <dbReference type="ARBA" id="ARBA00023163"/>
    </source>
</evidence>
<evidence type="ECO:0000256" key="1">
    <source>
        <dbReference type="ARBA" id="ARBA00009437"/>
    </source>
</evidence>
<dbReference type="Gene3D" id="3.40.190.10">
    <property type="entry name" value="Periplasmic binding protein-like II"/>
    <property type="match status" value="2"/>
</dbReference>
<dbReference type="Pfam" id="PF03466">
    <property type="entry name" value="LysR_substrate"/>
    <property type="match status" value="1"/>
</dbReference>
<keyword evidence="2" id="KW-0805">Transcription regulation</keyword>
<evidence type="ECO:0000259" key="5">
    <source>
        <dbReference type="PROSITE" id="PS50931"/>
    </source>
</evidence>
<dbReference type="PANTHER" id="PTHR30537">
    <property type="entry name" value="HTH-TYPE TRANSCRIPTIONAL REGULATOR"/>
    <property type="match status" value="1"/>
</dbReference>
<evidence type="ECO:0000256" key="3">
    <source>
        <dbReference type="ARBA" id="ARBA00023125"/>
    </source>
</evidence>
<evidence type="ECO:0000313" key="7">
    <source>
        <dbReference type="Proteomes" id="UP000027439"/>
    </source>
</evidence>
<organism evidence="6 7">
    <name type="scientific">Caballeronia grimmiae</name>
    <dbReference type="NCBI Taxonomy" id="1071679"/>
    <lineage>
        <taxon>Bacteria</taxon>
        <taxon>Pseudomonadati</taxon>
        <taxon>Pseudomonadota</taxon>
        <taxon>Betaproteobacteria</taxon>
        <taxon>Burkholderiales</taxon>
        <taxon>Burkholderiaceae</taxon>
        <taxon>Caballeronia</taxon>
    </lineage>
</organism>
<evidence type="ECO:0000256" key="2">
    <source>
        <dbReference type="ARBA" id="ARBA00023015"/>
    </source>
</evidence>
<reference evidence="6 7" key="1">
    <citation type="submission" date="2014-03" db="EMBL/GenBank/DDBJ databases">
        <title>Draft Genome Sequences of Four Burkholderia Strains.</title>
        <authorList>
            <person name="Liu X.Y."/>
            <person name="Li C.X."/>
            <person name="Xu J.H."/>
        </authorList>
    </citation>
    <scope>NUCLEOTIDE SEQUENCE [LARGE SCALE GENOMIC DNA]</scope>
    <source>
        <strain evidence="6 7">R27</strain>
    </source>
</reference>
<dbReference type="AlphaFoldDB" id="A0A069NKU0"/>
<dbReference type="GO" id="GO:0003700">
    <property type="term" value="F:DNA-binding transcription factor activity"/>
    <property type="evidence" value="ECO:0007669"/>
    <property type="project" value="InterPro"/>
</dbReference>
<dbReference type="InterPro" id="IPR000847">
    <property type="entry name" value="LysR_HTH_N"/>
</dbReference>
<keyword evidence="3" id="KW-0238">DNA-binding</keyword>
<dbReference type="PANTHER" id="PTHR30537:SF74">
    <property type="entry name" value="HTH-TYPE TRANSCRIPTIONAL REGULATOR TRPI"/>
    <property type="match status" value="1"/>
</dbReference>
<keyword evidence="4" id="KW-0804">Transcription</keyword>
<dbReference type="SUPFAM" id="SSF46785">
    <property type="entry name" value="Winged helix' DNA-binding domain"/>
    <property type="match status" value="1"/>
</dbReference>
<dbReference type="InterPro" id="IPR036388">
    <property type="entry name" value="WH-like_DNA-bd_sf"/>
</dbReference>
<dbReference type="eggNOG" id="COG0583">
    <property type="taxonomic scope" value="Bacteria"/>
</dbReference>
<sequence>MKRENLGALIHFEAVARLGSFTSAAVELNLSQGAVSQQVRALELRLGRALLLREHARLRLTAEGKRLLPAVQLALTLVSDAWAEVQDRRERRILKLAALPTFASYWLIPKIAAFRATHLNIELEVHSLPADFVRDSHFPKLDNVAADIAFTYGDGAWSGMQSLRLFDERMLLACSPRYLAAHPITKIEHLASATLIQHTTRPNMWQEWANQHGPRSLAAADGPRFEHFFMIAQAARADIGVALLPEFVLNRELASGALVRILPHSVATRMSYHAVWTKAAEDNVLLHTLLAWLTSTSSRCSEPTRQSS</sequence>
<dbReference type="InterPro" id="IPR058163">
    <property type="entry name" value="LysR-type_TF_proteobact-type"/>
</dbReference>
<dbReference type="InterPro" id="IPR005119">
    <property type="entry name" value="LysR_subst-bd"/>
</dbReference>
<name>A0A069NKU0_9BURK</name>
<feature type="domain" description="HTH lysR-type" evidence="5">
    <location>
        <begin position="4"/>
        <end position="61"/>
    </location>
</feature>
<dbReference type="RefSeq" id="WP_052006084.1">
    <property type="nucleotide sequence ID" value="NZ_BMEG01000023.1"/>
</dbReference>
<dbReference type="SUPFAM" id="SSF53850">
    <property type="entry name" value="Periplasmic binding protein-like II"/>
    <property type="match status" value="1"/>
</dbReference>
<dbReference type="Proteomes" id="UP000027439">
    <property type="component" value="Unassembled WGS sequence"/>
</dbReference>
<comment type="caution">
    <text evidence="6">The sequence shown here is derived from an EMBL/GenBank/DDBJ whole genome shotgun (WGS) entry which is preliminary data.</text>
</comment>
<comment type="similarity">
    <text evidence="1">Belongs to the LysR transcriptional regulatory family.</text>
</comment>
<dbReference type="InterPro" id="IPR036390">
    <property type="entry name" value="WH_DNA-bd_sf"/>
</dbReference>
<dbReference type="PROSITE" id="PS50931">
    <property type="entry name" value="HTH_LYSR"/>
    <property type="match status" value="1"/>
</dbReference>
<dbReference type="EMBL" id="JFHE01000069">
    <property type="protein sequence ID" value="KDR25636.1"/>
    <property type="molecule type" value="Genomic_DNA"/>
</dbReference>
<dbReference type="GO" id="GO:0006351">
    <property type="term" value="P:DNA-templated transcription"/>
    <property type="evidence" value="ECO:0007669"/>
    <property type="project" value="TreeGrafter"/>
</dbReference>
<dbReference type="Pfam" id="PF00126">
    <property type="entry name" value="HTH_1"/>
    <property type="match status" value="1"/>
</dbReference>
<dbReference type="PRINTS" id="PR00039">
    <property type="entry name" value="HTHLYSR"/>
</dbReference>
<dbReference type="Gene3D" id="1.10.10.10">
    <property type="entry name" value="Winged helix-like DNA-binding domain superfamily/Winged helix DNA-binding domain"/>
    <property type="match status" value="1"/>
</dbReference>
<dbReference type="STRING" id="1071679.BG57_29195"/>
<dbReference type="OrthoDB" id="9178397at2"/>
<evidence type="ECO:0000313" key="6">
    <source>
        <dbReference type="EMBL" id="KDR25636.1"/>
    </source>
</evidence>
<dbReference type="GO" id="GO:0043565">
    <property type="term" value="F:sequence-specific DNA binding"/>
    <property type="evidence" value="ECO:0007669"/>
    <property type="project" value="TreeGrafter"/>
</dbReference>
<proteinExistence type="inferred from homology"/>